<protein>
    <submittedName>
        <fullName evidence="4">LytTR family DNA-binding domain-containing protein</fullName>
    </submittedName>
</protein>
<feature type="domain" description="HTH LytTR-type" evidence="3">
    <location>
        <begin position="265"/>
        <end position="371"/>
    </location>
</feature>
<dbReference type="SMART" id="SM00850">
    <property type="entry name" value="LytTR"/>
    <property type="match status" value="1"/>
</dbReference>
<feature type="transmembrane region" description="Helical" evidence="2">
    <location>
        <begin position="186"/>
        <end position="205"/>
    </location>
</feature>
<keyword evidence="4" id="KW-0238">DNA-binding</keyword>
<comment type="caution">
    <text evidence="4">The sequence shown here is derived from an EMBL/GenBank/DDBJ whole genome shotgun (WGS) entry which is preliminary data.</text>
</comment>
<feature type="coiled-coil region" evidence="1">
    <location>
        <begin position="213"/>
        <end position="243"/>
    </location>
</feature>
<evidence type="ECO:0000259" key="3">
    <source>
        <dbReference type="PROSITE" id="PS50930"/>
    </source>
</evidence>
<feature type="transmembrane region" description="Helical" evidence="2">
    <location>
        <begin position="7"/>
        <end position="30"/>
    </location>
</feature>
<dbReference type="GO" id="GO:0003677">
    <property type="term" value="F:DNA binding"/>
    <property type="evidence" value="ECO:0007669"/>
    <property type="project" value="UniProtKB-KW"/>
</dbReference>
<evidence type="ECO:0000313" key="5">
    <source>
        <dbReference type="Proteomes" id="UP001378956"/>
    </source>
</evidence>
<dbReference type="PANTHER" id="PTHR37299">
    <property type="entry name" value="TRANSCRIPTIONAL REGULATOR-RELATED"/>
    <property type="match status" value="1"/>
</dbReference>
<accession>A0ABU8NMQ7</accession>
<organism evidence="4 5">
    <name type="scientific">Pedobacter panaciterrae</name>
    <dbReference type="NCBI Taxonomy" id="363849"/>
    <lineage>
        <taxon>Bacteria</taxon>
        <taxon>Pseudomonadati</taxon>
        <taxon>Bacteroidota</taxon>
        <taxon>Sphingobacteriia</taxon>
        <taxon>Sphingobacteriales</taxon>
        <taxon>Sphingobacteriaceae</taxon>
        <taxon>Pedobacter</taxon>
    </lineage>
</organism>
<keyword evidence="2" id="KW-0812">Transmembrane</keyword>
<dbReference type="Pfam" id="PF04397">
    <property type="entry name" value="LytTR"/>
    <property type="match status" value="1"/>
</dbReference>
<dbReference type="Proteomes" id="UP001378956">
    <property type="component" value="Unassembled WGS sequence"/>
</dbReference>
<evidence type="ECO:0000256" key="2">
    <source>
        <dbReference type="SAM" id="Phobius"/>
    </source>
</evidence>
<dbReference type="Gene3D" id="2.40.50.1020">
    <property type="entry name" value="LytTr DNA-binding domain"/>
    <property type="match status" value="1"/>
</dbReference>
<keyword evidence="5" id="KW-1185">Reference proteome</keyword>
<keyword evidence="2" id="KW-1133">Transmembrane helix</keyword>
<keyword evidence="1" id="KW-0175">Coiled coil</keyword>
<dbReference type="InterPro" id="IPR007492">
    <property type="entry name" value="LytTR_DNA-bd_dom"/>
</dbReference>
<sequence>MNKTRLHIYVFITVTATVLLISFFSFRYLYQVASEKLWTSKMESGKRESREIGRLLEQQLLIGIEKPQVIRNLQQSIENTDVQSEFICMYDKNCIELCHPNPALIGQKIEQNNSQLDLGEGKNSISFSEVISSQKKLGGIRNFPKSQHRSSEIVNVYPVKGSDWIVASHANIEVMHQELSDLYKQFSIGFLLSTLIIITCCLLLIRRIYSKHEQALEDEIAGLNEKINSLSTLNLQLNTLQEKLQDQILVQHPEREKENGRKRIITYHKDELIHLDVSEIAYFFLDGSTVLIFTFDNKQFSTNISLDELMKQLDNDIFYRANRQFIINMRSIKTIFVYGKNQLRIVTDPKTSEPVIISKNKVAEFKKWLDR</sequence>
<dbReference type="InterPro" id="IPR046947">
    <property type="entry name" value="LytR-like"/>
</dbReference>
<dbReference type="PROSITE" id="PS50930">
    <property type="entry name" value="HTH_LYTTR"/>
    <property type="match status" value="1"/>
</dbReference>
<proteinExistence type="predicted"/>
<name>A0ABU8NMQ7_9SPHI</name>
<dbReference type="PANTHER" id="PTHR37299:SF1">
    <property type="entry name" value="STAGE 0 SPORULATION PROTEIN A HOMOLOG"/>
    <property type="match status" value="1"/>
</dbReference>
<evidence type="ECO:0000256" key="1">
    <source>
        <dbReference type="SAM" id="Coils"/>
    </source>
</evidence>
<dbReference type="RefSeq" id="WP_337716782.1">
    <property type="nucleotide sequence ID" value="NZ_JBBEUB010000004.1"/>
</dbReference>
<gene>
    <name evidence="4" type="ORF">WAE58_13880</name>
</gene>
<dbReference type="EMBL" id="JBBEUB010000004">
    <property type="protein sequence ID" value="MEJ2903529.1"/>
    <property type="molecule type" value="Genomic_DNA"/>
</dbReference>
<evidence type="ECO:0000313" key="4">
    <source>
        <dbReference type="EMBL" id="MEJ2903529.1"/>
    </source>
</evidence>
<reference evidence="4 5" key="1">
    <citation type="submission" date="2024-03" db="EMBL/GenBank/DDBJ databases">
        <title>Sequence of Lycoming College Course Isolates.</title>
        <authorList>
            <person name="Plotts O."/>
            <person name="Newman J."/>
        </authorList>
    </citation>
    <scope>NUCLEOTIDE SEQUENCE [LARGE SCALE GENOMIC DNA]</scope>
    <source>
        <strain evidence="4 5">CJB-3</strain>
    </source>
</reference>
<keyword evidence="2" id="KW-0472">Membrane</keyword>